<feature type="compositionally biased region" description="Polar residues" evidence="2">
    <location>
        <begin position="581"/>
        <end position="590"/>
    </location>
</feature>
<feature type="region of interest" description="Disordered" evidence="2">
    <location>
        <begin position="491"/>
        <end position="598"/>
    </location>
</feature>
<proteinExistence type="predicted"/>
<organism evidence="3 4">
    <name type="scientific">Elysia marginata</name>
    <dbReference type="NCBI Taxonomy" id="1093978"/>
    <lineage>
        <taxon>Eukaryota</taxon>
        <taxon>Metazoa</taxon>
        <taxon>Spiralia</taxon>
        <taxon>Lophotrochozoa</taxon>
        <taxon>Mollusca</taxon>
        <taxon>Gastropoda</taxon>
        <taxon>Heterobranchia</taxon>
        <taxon>Euthyneura</taxon>
        <taxon>Panpulmonata</taxon>
        <taxon>Sacoglossa</taxon>
        <taxon>Placobranchoidea</taxon>
        <taxon>Plakobranchidae</taxon>
        <taxon>Elysia</taxon>
    </lineage>
</organism>
<dbReference type="AlphaFoldDB" id="A0AAV4J2E4"/>
<comment type="caution">
    <text evidence="3">The sequence shown here is derived from an EMBL/GenBank/DDBJ whole genome shotgun (WGS) entry which is preliminary data.</text>
</comment>
<evidence type="ECO:0000313" key="3">
    <source>
        <dbReference type="EMBL" id="GFS15461.1"/>
    </source>
</evidence>
<evidence type="ECO:0000256" key="2">
    <source>
        <dbReference type="SAM" id="MobiDB-lite"/>
    </source>
</evidence>
<dbReference type="EMBL" id="BMAT01009877">
    <property type="protein sequence ID" value="GFS15461.1"/>
    <property type="molecule type" value="Genomic_DNA"/>
</dbReference>
<evidence type="ECO:0000313" key="4">
    <source>
        <dbReference type="Proteomes" id="UP000762676"/>
    </source>
</evidence>
<feature type="compositionally biased region" description="Polar residues" evidence="2">
    <location>
        <begin position="58"/>
        <end position="71"/>
    </location>
</feature>
<feature type="compositionally biased region" description="Pro residues" evidence="2">
    <location>
        <begin position="719"/>
        <end position="733"/>
    </location>
</feature>
<feature type="compositionally biased region" description="Basic and acidic residues" evidence="2">
    <location>
        <begin position="517"/>
        <end position="568"/>
    </location>
</feature>
<sequence>MLCDVSQFGRRLELRRSKLKRAAVSRNNGIIDRIRHQLAVPGTLNQFAQIWQKPPRTSEATSKSQKTSVHTSGGPGDENRSEPGRTHQQPSPAPPSYASVVKKAMEAKDMPQIDEIKDSIRTENPAEAKNSHCAKCDSPQLTNPCRILVHESTVSSNSTFASKPCPDFEFSLVTETRDESAGKEDTTVCRISNNFPKEYTNYNSDEMIKPSSSKLQIVPLNDRILTQGGSNTPNLDLSNLSWPRPMFPTPSRDTSDKQPDCRGAMGHQPSQKYQTPSLHIRPTAKSQPKTQAGSPPRKPKQKPQTNAKEKASAPGETAAQREEVEEQRALLDMALTSCLADNAQLRTTVVSLEKQLATLKAENQAMGTQIKIDAEKQEQSPCELKQIGPQRARSFKTPKLLEQRKVPICKWAGKMTHLVRSNVEIISLSAKVKGYKQDVASLTSQVNALKETLQLETKRSRRALSKWFKAKIKVKVLRSRLRELQLVERVPSMEDTSRSSPVSGTEKPAHALCSGETIREEPFEPEEHERADEWEPPCKRAKLDIHVDLKSTNSREEINVPEPQEKHPPLLPPPPSSQQQAQNRTHQPSAQADPMGAPHVLQYASPPIGPFFNFFTVNTGENDKSSLEPNATLQQNNPLQQAVVAPLYHNNLDGQFIQSYTHPMQQQQQQHFQHVSNCAKTKLAPPNQQQMPTPQNLLSRDVPAPTSCQQIGQRKKSPPHLPLPTPPRSPVSPPSYHTLPHQQVNQWRRANLAQRTPVLQSPPFTRSCNNTGMLHPPSPNAPCQIPGWYLPQMNHQVEGHILHGRVNDSSLLSPWSLSPPVATWDVNGFDRNSSFCTSLFANPGNQDPQWPQNTVINHLDSYVNQANHTENNFYSQKESFLRSQNMSGIVNTPVPYEAYYREEPSQAGPCRKPLSCVQPRAPPAGRGRQTQAPSPPGKYRSDFMRRLMKGDAWQDQRQPNPYRLFNQGGHTEPNRQNNFDQGSLGLYPLLPCTVQNLEEQSSFAAPAQSLASPRTAVLKPTLASPQLFPVNRAEASYRNTATFVELTTDGLLENPSLDMATAPLYMDGGYGSMTKNGNNNSWNCFEISSTNNTVLSKLRPIESLSAFELVDL</sequence>
<feature type="region of interest" description="Disordered" evidence="2">
    <location>
        <begin position="905"/>
        <end position="939"/>
    </location>
</feature>
<keyword evidence="1" id="KW-0175">Coiled coil</keyword>
<feature type="compositionally biased region" description="Low complexity" evidence="2">
    <location>
        <begin position="685"/>
        <end position="696"/>
    </location>
</feature>
<keyword evidence="4" id="KW-1185">Reference proteome</keyword>
<gene>
    <name evidence="3" type="ORF">ElyMa_004933300</name>
</gene>
<feature type="coiled-coil region" evidence="1">
    <location>
        <begin position="432"/>
        <end position="459"/>
    </location>
</feature>
<evidence type="ECO:0000256" key="1">
    <source>
        <dbReference type="SAM" id="Coils"/>
    </source>
</evidence>
<feature type="region of interest" description="Disordered" evidence="2">
    <location>
        <begin position="224"/>
        <end position="325"/>
    </location>
</feature>
<reference evidence="3 4" key="1">
    <citation type="journal article" date="2021" name="Elife">
        <title>Chloroplast acquisition without the gene transfer in kleptoplastic sea slugs, Plakobranchus ocellatus.</title>
        <authorList>
            <person name="Maeda T."/>
            <person name="Takahashi S."/>
            <person name="Yoshida T."/>
            <person name="Shimamura S."/>
            <person name="Takaki Y."/>
            <person name="Nagai Y."/>
            <person name="Toyoda A."/>
            <person name="Suzuki Y."/>
            <person name="Arimoto A."/>
            <person name="Ishii H."/>
            <person name="Satoh N."/>
            <person name="Nishiyama T."/>
            <person name="Hasebe M."/>
            <person name="Maruyama T."/>
            <person name="Minagawa J."/>
            <person name="Obokata J."/>
            <person name="Shigenobu S."/>
        </authorList>
    </citation>
    <scope>NUCLEOTIDE SEQUENCE [LARGE SCALE GENOMIC DNA]</scope>
</reference>
<protein>
    <submittedName>
        <fullName evidence="3">Uncharacterized protein</fullName>
    </submittedName>
</protein>
<feature type="compositionally biased region" description="Polar residues" evidence="2">
    <location>
        <begin position="268"/>
        <end position="277"/>
    </location>
</feature>
<feature type="compositionally biased region" description="Polar residues" evidence="2">
    <location>
        <begin position="227"/>
        <end position="241"/>
    </location>
</feature>
<name>A0AAV4J2E4_9GAST</name>
<dbReference type="Proteomes" id="UP000762676">
    <property type="component" value="Unassembled WGS sequence"/>
</dbReference>
<feature type="region of interest" description="Disordered" evidence="2">
    <location>
        <begin position="683"/>
        <end position="739"/>
    </location>
</feature>
<accession>A0AAV4J2E4</accession>
<feature type="coiled-coil region" evidence="1">
    <location>
        <begin position="342"/>
        <end position="369"/>
    </location>
</feature>
<feature type="compositionally biased region" description="Polar residues" evidence="2">
    <location>
        <begin position="284"/>
        <end position="293"/>
    </location>
</feature>
<feature type="region of interest" description="Disordered" evidence="2">
    <location>
        <begin position="53"/>
        <end position="99"/>
    </location>
</feature>